<evidence type="ECO:0000313" key="2">
    <source>
        <dbReference type="Proteomes" id="UP001185069"/>
    </source>
</evidence>
<proteinExistence type="predicted"/>
<keyword evidence="2" id="KW-1185">Reference proteome</keyword>
<dbReference type="EMBL" id="JAVDQF010000001">
    <property type="protein sequence ID" value="MDR6267974.1"/>
    <property type="molecule type" value="Genomic_DNA"/>
</dbReference>
<sequence length="287" mass="31173">MRPAVSQFHSVESRERHAAAYQHALGLLPGDFEAHDAETAHGSIRMYCGGPRTAPPLLLLGGQDSPGFTWFKALPALIRAYRVLVAEPLGEVGASQQRLPISDAQQSSDCLAQAIAEIEPAGRPLRIAASGASARPALALARRAERRVSGLLLLDPWGFGAEAPRTGARRLAAGLLAMLPMPVRSRAAERPGFEQLAIPELAGYARAILPFQRALPAVEPIGFNDFSAPEPAIRLLISDRKLRQPQRQWLIELSRQHPSVRWESIPENAESLALSRPDLLSAALLRR</sequence>
<dbReference type="SUPFAM" id="SSF53474">
    <property type="entry name" value="alpha/beta-Hydrolases"/>
    <property type="match status" value="1"/>
</dbReference>
<dbReference type="Gene3D" id="3.40.50.1820">
    <property type="entry name" value="alpha/beta hydrolase"/>
    <property type="match status" value="1"/>
</dbReference>
<name>A0ABU1J734_9MICC</name>
<gene>
    <name evidence="1" type="ORF">JOE69_000212</name>
</gene>
<evidence type="ECO:0000313" key="1">
    <source>
        <dbReference type="EMBL" id="MDR6267974.1"/>
    </source>
</evidence>
<protein>
    <submittedName>
        <fullName evidence="1">Pimeloyl-ACP methyl ester carboxylesterase</fullName>
    </submittedName>
</protein>
<dbReference type="InterPro" id="IPR029058">
    <property type="entry name" value="AB_hydrolase_fold"/>
</dbReference>
<accession>A0ABU1J734</accession>
<dbReference type="Proteomes" id="UP001185069">
    <property type="component" value="Unassembled WGS sequence"/>
</dbReference>
<reference evidence="1 2" key="1">
    <citation type="submission" date="2023-07" db="EMBL/GenBank/DDBJ databases">
        <title>Sequencing the genomes of 1000 actinobacteria strains.</title>
        <authorList>
            <person name="Klenk H.-P."/>
        </authorList>
    </citation>
    <scope>NUCLEOTIDE SEQUENCE [LARGE SCALE GENOMIC DNA]</scope>
    <source>
        <strain evidence="1 2">DSM 14555</strain>
    </source>
</reference>
<comment type="caution">
    <text evidence="1">The sequence shown here is derived from an EMBL/GenBank/DDBJ whole genome shotgun (WGS) entry which is preliminary data.</text>
</comment>
<dbReference type="RefSeq" id="WP_309795318.1">
    <property type="nucleotide sequence ID" value="NZ_BAAAHY010000006.1"/>
</dbReference>
<organism evidence="1 2">
    <name type="scientific">Arthrobacter russicus</name>
    <dbReference type="NCBI Taxonomy" id="172040"/>
    <lineage>
        <taxon>Bacteria</taxon>
        <taxon>Bacillati</taxon>
        <taxon>Actinomycetota</taxon>
        <taxon>Actinomycetes</taxon>
        <taxon>Micrococcales</taxon>
        <taxon>Micrococcaceae</taxon>
        <taxon>Arthrobacter</taxon>
    </lineage>
</organism>